<feature type="domain" description="Methyltransferase type 11" evidence="1">
    <location>
        <begin position="37"/>
        <end position="121"/>
    </location>
</feature>
<dbReference type="GO" id="GO:0008757">
    <property type="term" value="F:S-adenosylmethionine-dependent methyltransferase activity"/>
    <property type="evidence" value="ECO:0007669"/>
    <property type="project" value="InterPro"/>
</dbReference>
<dbReference type="Pfam" id="PF08241">
    <property type="entry name" value="Methyltransf_11"/>
    <property type="match status" value="1"/>
</dbReference>
<name>A0A6J7XN05_9CAUD</name>
<evidence type="ECO:0000259" key="1">
    <source>
        <dbReference type="Pfam" id="PF08241"/>
    </source>
</evidence>
<dbReference type="EMBL" id="LR798401">
    <property type="protein sequence ID" value="CAB5229350.1"/>
    <property type="molecule type" value="Genomic_DNA"/>
</dbReference>
<dbReference type="EMBL" id="LR796962">
    <property type="protein sequence ID" value="CAB4177852.1"/>
    <property type="molecule type" value="Genomic_DNA"/>
</dbReference>
<dbReference type="InterPro" id="IPR013216">
    <property type="entry name" value="Methyltransf_11"/>
</dbReference>
<dbReference type="CDD" id="cd02440">
    <property type="entry name" value="AdoMet_MTases"/>
    <property type="match status" value="1"/>
</dbReference>
<organism evidence="3">
    <name type="scientific">uncultured Caudovirales phage</name>
    <dbReference type="NCBI Taxonomy" id="2100421"/>
    <lineage>
        <taxon>Viruses</taxon>
        <taxon>Duplodnaviria</taxon>
        <taxon>Heunggongvirae</taxon>
        <taxon>Uroviricota</taxon>
        <taxon>Caudoviricetes</taxon>
        <taxon>Peduoviridae</taxon>
        <taxon>Maltschvirus</taxon>
        <taxon>Maltschvirus maltsch</taxon>
    </lineage>
</organism>
<evidence type="ECO:0000313" key="2">
    <source>
        <dbReference type="EMBL" id="CAB4177852.1"/>
    </source>
</evidence>
<dbReference type="SUPFAM" id="SSF53335">
    <property type="entry name" value="S-adenosyl-L-methionine-dependent methyltransferases"/>
    <property type="match status" value="1"/>
</dbReference>
<reference evidence="3" key="1">
    <citation type="submission" date="2020-05" db="EMBL/GenBank/DDBJ databases">
        <authorList>
            <person name="Chiriac C."/>
            <person name="Salcher M."/>
            <person name="Ghai R."/>
            <person name="Kavagutti S V."/>
        </authorList>
    </citation>
    <scope>NUCLEOTIDE SEQUENCE</scope>
</reference>
<sequence>MTHPKSFYHNYQANNNLFEIDRLLINEVLSVSPQTILDFGTGTGKNIKFIHDLKPSIVVCGLDMSFLNIIHARAKNELPFLIIGDESHLCRLTNFDVIMTCSVLCHIENINEIVKEFKRIVNYSIFIAETNNIAGEFYYPHDYESFGFKKTNKSWHSAANNSTYNIYQWNKLKQ</sequence>
<dbReference type="Gene3D" id="3.40.50.150">
    <property type="entry name" value="Vaccinia Virus protein VP39"/>
    <property type="match status" value="1"/>
</dbReference>
<evidence type="ECO:0000313" key="3">
    <source>
        <dbReference type="EMBL" id="CAB5229350.1"/>
    </source>
</evidence>
<protein>
    <submittedName>
        <fullName evidence="3">AdoMet_MTases domain containing protein</fullName>
    </submittedName>
</protein>
<proteinExistence type="predicted"/>
<accession>A0A6J7XN05</accession>
<gene>
    <name evidence="2" type="ORF">UFOVP1015_8</name>
    <name evidence="3" type="ORF">UFOVP1551_39</name>
</gene>
<dbReference type="InterPro" id="IPR029063">
    <property type="entry name" value="SAM-dependent_MTases_sf"/>
</dbReference>